<dbReference type="InterPro" id="IPR003423">
    <property type="entry name" value="OMP_efflux"/>
</dbReference>
<dbReference type="RefSeq" id="WP_204735674.1">
    <property type="nucleotide sequence ID" value="NZ_JAVDWE010000020.1"/>
</dbReference>
<dbReference type="Proteomes" id="UP001265550">
    <property type="component" value="Unassembled WGS sequence"/>
</dbReference>
<protein>
    <submittedName>
        <fullName evidence="4">Outer membrane protein TolC</fullName>
    </submittedName>
</protein>
<name>A0ABU1VIQ5_9BURK</name>
<feature type="signal peptide" evidence="3">
    <location>
        <begin position="1"/>
        <end position="34"/>
    </location>
</feature>
<comment type="caution">
    <text evidence="4">The sequence shown here is derived from an EMBL/GenBank/DDBJ whole genome shotgun (WGS) entry which is preliminary data.</text>
</comment>
<dbReference type="SUPFAM" id="SSF56954">
    <property type="entry name" value="Outer membrane efflux proteins (OEP)"/>
    <property type="match status" value="1"/>
</dbReference>
<dbReference type="InterPro" id="IPR010131">
    <property type="entry name" value="MdtP/NodT-like"/>
</dbReference>
<sequence length="430" mass="47180">MEQHLLSTARARAPWHALAAAITWLAIATTPAAAATPEPLSLGAAVRLALAHSRGLPASDAAAAGARDMAVAAAQRPDPVLRLSLDNLPVNGPDRFSTTRDFMTMRSVALMQTLPNADKRRARGERFEREADAALSERAQRATLLQTEVAQAWLERRMQEQRVLLLQSQITEARVLVQTTEAALRGGRGSTADALSAREALAQLEQGLIGAQAERANARLTLARFTGGPPDQPLADPPPWQRGTATIGQMDLLPDLAALQAREAVARAEAEVARQELRPDWSAEVMFSQRGSQFSNMVSVGISVPLQWDKPQRQQRELAARLARVTELEAEREEKTRERALQVQRWQQDWRAGRDRLAYLDAQRQPLATQRVDAALAAYRGGREGLGAVLQARRDALNLALERLTLERDTAGLWAQLEYLLPDTTTGVKP</sequence>
<evidence type="ECO:0000256" key="1">
    <source>
        <dbReference type="ARBA" id="ARBA00007613"/>
    </source>
</evidence>
<evidence type="ECO:0000256" key="2">
    <source>
        <dbReference type="SAM" id="Coils"/>
    </source>
</evidence>
<dbReference type="EMBL" id="JAVDWE010000020">
    <property type="protein sequence ID" value="MDR7097200.1"/>
    <property type="molecule type" value="Genomic_DNA"/>
</dbReference>
<reference evidence="4 5" key="1">
    <citation type="submission" date="2023-07" db="EMBL/GenBank/DDBJ databases">
        <title>Sorghum-associated microbial communities from plants grown in Nebraska, USA.</title>
        <authorList>
            <person name="Schachtman D."/>
        </authorList>
    </citation>
    <scope>NUCLEOTIDE SEQUENCE [LARGE SCALE GENOMIC DNA]</scope>
    <source>
        <strain evidence="4 5">BE240</strain>
    </source>
</reference>
<proteinExistence type="inferred from homology"/>
<feature type="coiled-coil region" evidence="2">
    <location>
        <begin position="318"/>
        <end position="345"/>
    </location>
</feature>
<feature type="chain" id="PRO_5045567077" evidence="3">
    <location>
        <begin position="35"/>
        <end position="430"/>
    </location>
</feature>
<keyword evidence="5" id="KW-1185">Reference proteome</keyword>
<evidence type="ECO:0000313" key="5">
    <source>
        <dbReference type="Proteomes" id="UP001265550"/>
    </source>
</evidence>
<dbReference type="PANTHER" id="PTHR30203">
    <property type="entry name" value="OUTER MEMBRANE CATION EFFLUX PROTEIN"/>
    <property type="match status" value="1"/>
</dbReference>
<evidence type="ECO:0000256" key="3">
    <source>
        <dbReference type="SAM" id="SignalP"/>
    </source>
</evidence>
<gene>
    <name evidence="4" type="ORF">J2X09_004974</name>
</gene>
<dbReference type="Pfam" id="PF02321">
    <property type="entry name" value="OEP"/>
    <property type="match status" value="1"/>
</dbReference>
<accession>A0ABU1VIQ5</accession>
<keyword evidence="3" id="KW-0732">Signal</keyword>
<dbReference type="Gene3D" id="1.20.1600.10">
    <property type="entry name" value="Outer membrane efflux proteins (OEP)"/>
    <property type="match status" value="1"/>
</dbReference>
<evidence type="ECO:0000313" key="4">
    <source>
        <dbReference type="EMBL" id="MDR7097200.1"/>
    </source>
</evidence>
<keyword evidence="2" id="KW-0175">Coiled coil</keyword>
<organism evidence="4 5">
    <name type="scientific">Hydrogenophaga laconesensis</name>
    <dbReference type="NCBI Taxonomy" id="1805971"/>
    <lineage>
        <taxon>Bacteria</taxon>
        <taxon>Pseudomonadati</taxon>
        <taxon>Pseudomonadota</taxon>
        <taxon>Betaproteobacteria</taxon>
        <taxon>Burkholderiales</taxon>
        <taxon>Comamonadaceae</taxon>
        <taxon>Hydrogenophaga</taxon>
    </lineage>
</organism>
<comment type="similarity">
    <text evidence="1">Belongs to the outer membrane factor (OMF) (TC 1.B.17) family.</text>
</comment>